<evidence type="ECO:0000256" key="12">
    <source>
        <dbReference type="ARBA" id="ARBA00049954"/>
    </source>
</evidence>
<keyword evidence="7 13" id="KW-0791">Threonine biosynthesis</keyword>
<dbReference type="Gene3D" id="3.30.70.890">
    <property type="entry name" value="GHMP kinase, C-terminal domain"/>
    <property type="match status" value="1"/>
</dbReference>
<dbReference type="PIRSF" id="PIRSF000676">
    <property type="entry name" value="Homoser_kin"/>
    <property type="match status" value="1"/>
</dbReference>
<dbReference type="GO" id="GO:0005737">
    <property type="term" value="C:cytoplasm"/>
    <property type="evidence" value="ECO:0007669"/>
    <property type="project" value="UniProtKB-SubCell"/>
</dbReference>
<comment type="caution">
    <text evidence="16">The sequence shown here is derived from an EMBL/GenBank/DDBJ whole genome shotgun (WGS) entry which is preliminary data.</text>
</comment>
<comment type="catalytic activity">
    <reaction evidence="11 13">
        <text>L-homoserine + ATP = O-phospho-L-homoserine + ADP + H(+)</text>
        <dbReference type="Rhea" id="RHEA:13985"/>
        <dbReference type="ChEBI" id="CHEBI:15378"/>
        <dbReference type="ChEBI" id="CHEBI:30616"/>
        <dbReference type="ChEBI" id="CHEBI:57476"/>
        <dbReference type="ChEBI" id="CHEBI:57590"/>
        <dbReference type="ChEBI" id="CHEBI:456216"/>
        <dbReference type="EC" id="2.7.1.39"/>
    </reaction>
</comment>
<keyword evidence="6 13" id="KW-0808">Transferase</keyword>
<comment type="function">
    <text evidence="12 13">Catalyzes the ATP-dependent phosphorylation of L-homoserine to L-homoserine phosphate.</text>
</comment>
<dbReference type="EMBL" id="DVFK01000084">
    <property type="protein sequence ID" value="HIQ68073.1"/>
    <property type="molecule type" value="Genomic_DNA"/>
</dbReference>
<name>A0A9D1CMH8_9FIRM</name>
<evidence type="ECO:0000256" key="8">
    <source>
        <dbReference type="ARBA" id="ARBA00022741"/>
    </source>
</evidence>
<evidence type="ECO:0000313" key="16">
    <source>
        <dbReference type="EMBL" id="HIQ68073.1"/>
    </source>
</evidence>
<dbReference type="SUPFAM" id="SSF54211">
    <property type="entry name" value="Ribosomal protein S5 domain 2-like"/>
    <property type="match status" value="1"/>
</dbReference>
<feature type="domain" description="GHMP kinase C-terminal" evidence="15">
    <location>
        <begin position="199"/>
        <end position="271"/>
    </location>
</feature>
<evidence type="ECO:0000259" key="15">
    <source>
        <dbReference type="Pfam" id="PF08544"/>
    </source>
</evidence>
<evidence type="ECO:0000256" key="4">
    <source>
        <dbReference type="ARBA" id="ARBA00017858"/>
    </source>
</evidence>
<proteinExistence type="inferred from homology"/>
<evidence type="ECO:0000256" key="7">
    <source>
        <dbReference type="ARBA" id="ARBA00022697"/>
    </source>
</evidence>
<keyword evidence="10 13" id="KW-0067">ATP-binding</keyword>
<dbReference type="InterPro" id="IPR020568">
    <property type="entry name" value="Ribosomal_Su5_D2-typ_SF"/>
</dbReference>
<dbReference type="Pfam" id="PF00288">
    <property type="entry name" value="GHMP_kinases_N"/>
    <property type="match status" value="1"/>
</dbReference>
<keyword evidence="5 13" id="KW-0028">Amino-acid biosynthesis</keyword>
<dbReference type="HAMAP" id="MF_00384">
    <property type="entry name" value="Homoser_kinase"/>
    <property type="match status" value="1"/>
</dbReference>
<evidence type="ECO:0000256" key="10">
    <source>
        <dbReference type="ARBA" id="ARBA00022840"/>
    </source>
</evidence>
<evidence type="ECO:0000256" key="11">
    <source>
        <dbReference type="ARBA" id="ARBA00049375"/>
    </source>
</evidence>
<reference evidence="16" key="2">
    <citation type="journal article" date="2021" name="PeerJ">
        <title>Extensive microbial diversity within the chicken gut microbiome revealed by metagenomics and culture.</title>
        <authorList>
            <person name="Gilroy R."/>
            <person name="Ravi A."/>
            <person name="Getino M."/>
            <person name="Pursley I."/>
            <person name="Horton D.L."/>
            <person name="Alikhan N.F."/>
            <person name="Baker D."/>
            <person name="Gharbi K."/>
            <person name="Hall N."/>
            <person name="Watson M."/>
            <person name="Adriaenssens E.M."/>
            <person name="Foster-Nyarko E."/>
            <person name="Jarju S."/>
            <person name="Secka A."/>
            <person name="Antonio M."/>
            <person name="Oren A."/>
            <person name="Chaudhuri R.R."/>
            <person name="La Ragione R."/>
            <person name="Hildebrand F."/>
            <person name="Pallen M.J."/>
        </authorList>
    </citation>
    <scope>NUCLEOTIDE SEQUENCE</scope>
    <source>
        <strain evidence="16">13361</strain>
    </source>
</reference>
<organism evidence="16 17">
    <name type="scientific">Candidatus Faecousia excrementigallinarum</name>
    <dbReference type="NCBI Taxonomy" id="2840806"/>
    <lineage>
        <taxon>Bacteria</taxon>
        <taxon>Bacillati</taxon>
        <taxon>Bacillota</taxon>
        <taxon>Clostridia</taxon>
        <taxon>Eubacteriales</taxon>
        <taxon>Oscillospiraceae</taxon>
        <taxon>Faecousia</taxon>
    </lineage>
</organism>
<dbReference type="InterPro" id="IPR036554">
    <property type="entry name" value="GHMP_kinase_C_sf"/>
</dbReference>
<dbReference type="GO" id="GO:0005524">
    <property type="term" value="F:ATP binding"/>
    <property type="evidence" value="ECO:0007669"/>
    <property type="project" value="UniProtKB-UniRule"/>
</dbReference>
<dbReference type="InterPro" id="IPR006204">
    <property type="entry name" value="GHMP_kinase_N_dom"/>
</dbReference>
<evidence type="ECO:0000256" key="13">
    <source>
        <dbReference type="HAMAP-Rule" id="MF_00384"/>
    </source>
</evidence>
<evidence type="ECO:0000256" key="2">
    <source>
        <dbReference type="ARBA" id="ARBA00007370"/>
    </source>
</evidence>
<sequence length="293" mass="31310">MSKVTIRVPATTANLGPGFDAFGCALSLYTYVTFEETEAGLEITGCDESFTGPDNLAYTAYCAVISSLQEEIRGVKIHIDSQIPVGRGLGSSAALLVAGALGANILRGNKLSTQGLLNITNAMEGHPDNLAPAFYGGLTASMVDKGLPVTVNFPLHPKWQFLALVPDYPISTALAREVLPGQIPRADAVHNIAHGALVLKALELGDEQLLRTAMQDRLHEPYRKNMIAGYEKIAALVRNLGAAFCLSGAGPTMLCITRDDTLREKLEEKLPTLSQACPQILPLHVEFQGACQV</sequence>
<dbReference type="EC" id="2.7.1.39" evidence="3 13"/>
<comment type="pathway">
    <text evidence="1 13">Amino-acid biosynthesis; L-threonine biosynthesis; L-threonine from L-aspartate: step 4/5.</text>
</comment>
<dbReference type="PANTHER" id="PTHR20861:SF1">
    <property type="entry name" value="HOMOSERINE KINASE"/>
    <property type="match status" value="1"/>
</dbReference>
<dbReference type="Gene3D" id="3.30.230.10">
    <property type="match status" value="1"/>
</dbReference>
<evidence type="ECO:0000259" key="14">
    <source>
        <dbReference type="Pfam" id="PF00288"/>
    </source>
</evidence>
<keyword evidence="9 13" id="KW-0418">Kinase</keyword>
<dbReference type="AlphaFoldDB" id="A0A9D1CMH8"/>
<dbReference type="InterPro" id="IPR014721">
    <property type="entry name" value="Ribsml_uS5_D2-typ_fold_subgr"/>
</dbReference>
<dbReference type="NCBIfam" id="TIGR00191">
    <property type="entry name" value="thrB"/>
    <property type="match status" value="1"/>
</dbReference>
<reference evidence="16" key="1">
    <citation type="submission" date="2020-10" db="EMBL/GenBank/DDBJ databases">
        <authorList>
            <person name="Gilroy R."/>
        </authorList>
    </citation>
    <scope>NUCLEOTIDE SEQUENCE</scope>
    <source>
        <strain evidence="16">13361</strain>
    </source>
</reference>
<comment type="subcellular location">
    <subcellularLocation>
        <location evidence="13">Cytoplasm</location>
    </subcellularLocation>
</comment>
<accession>A0A9D1CMH8</accession>
<dbReference type="Proteomes" id="UP000886796">
    <property type="component" value="Unassembled WGS sequence"/>
</dbReference>
<dbReference type="Pfam" id="PF08544">
    <property type="entry name" value="GHMP_kinases_C"/>
    <property type="match status" value="1"/>
</dbReference>
<dbReference type="PROSITE" id="PS00627">
    <property type="entry name" value="GHMP_KINASES_ATP"/>
    <property type="match status" value="1"/>
</dbReference>
<dbReference type="SUPFAM" id="SSF55060">
    <property type="entry name" value="GHMP Kinase, C-terminal domain"/>
    <property type="match status" value="1"/>
</dbReference>
<keyword evidence="8 13" id="KW-0547">Nucleotide-binding</keyword>
<evidence type="ECO:0000256" key="3">
    <source>
        <dbReference type="ARBA" id="ARBA00012078"/>
    </source>
</evidence>
<feature type="binding site" evidence="13">
    <location>
        <begin position="84"/>
        <end position="94"/>
    </location>
    <ligand>
        <name>ATP</name>
        <dbReference type="ChEBI" id="CHEBI:30616"/>
    </ligand>
</feature>
<evidence type="ECO:0000256" key="5">
    <source>
        <dbReference type="ARBA" id="ARBA00022605"/>
    </source>
</evidence>
<dbReference type="PANTHER" id="PTHR20861">
    <property type="entry name" value="HOMOSERINE/4-DIPHOSPHOCYTIDYL-2-C-METHYL-D-ERYTHRITOL KINASE"/>
    <property type="match status" value="1"/>
</dbReference>
<feature type="domain" description="GHMP kinase N-terminal" evidence="14">
    <location>
        <begin position="55"/>
        <end position="137"/>
    </location>
</feature>
<dbReference type="InterPro" id="IPR000870">
    <property type="entry name" value="Homoserine_kinase"/>
</dbReference>
<protein>
    <recommendedName>
        <fullName evidence="4 13">Homoserine kinase</fullName>
        <shortName evidence="13">HK</shortName>
        <shortName evidence="13">HSK</shortName>
        <ecNumber evidence="3 13">2.7.1.39</ecNumber>
    </recommendedName>
</protein>
<dbReference type="InterPro" id="IPR006203">
    <property type="entry name" value="GHMP_knse_ATP-bd_CS"/>
</dbReference>
<dbReference type="GO" id="GO:0009088">
    <property type="term" value="P:threonine biosynthetic process"/>
    <property type="evidence" value="ECO:0007669"/>
    <property type="project" value="UniProtKB-UniRule"/>
</dbReference>
<comment type="similarity">
    <text evidence="2 13">Belongs to the GHMP kinase family. Homoserine kinase subfamily.</text>
</comment>
<evidence type="ECO:0000256" key="6">
    <source>
        <dbReference type="ARBA" id="ARBA00022679"/>
    </source>
</evidence>
<evidence type="ECO:0000256" key="1">
    <source>
        <dbReference type="ARBA" id="ARBA00005015"/>
    </source>
</evidence>
<evidence type="ECO:0000256" key="9">
    <source>
        <dbReference type="ARBA" id="ARBA00022777"/>
    </source>
</evidence>
<gene>
    <name evidence="13 16" type="primary">thrB</name>
    <name evidence="16" type="ORF">IAB74_06165</name>
</gene>
<evidence type="ECO:0000313" key="17">
    <source>
        <dbReference type="Proteomes" id="UP000886796"/>
    </source>
</evidence>
<dbReference type="InterPro" id="IPR013750">
    <property type="entry name" value="GHMP_kinase_C_dom"/>
</dbReference>
<dbReference type="GO" id="GO:0004413">
    <property type="term" value="F:homoserine kinase activity"/>
    <property type="evidence" value="ECO:0007669"/>
    <property type="project" value="UniProtKB-UniRule"/>
</dbReference>
<keyword evidence="13" id="KW-0963">Cytoplasm</keyword>
<dbReference type="PRINTS" id="PR00958">
    <property type="entry name" value="HOMSERKINASE"/>
</dbReference>